<accession>A0A1T4M152</accession>
<dbReference type="EMBL" id="FUWJ01000001">
    <property type="protein sequence ID" value="SJZ60652.1"/>
    <property type="molecule type" value="Genomic_DNA"/>
</dbReference>
<dbReference type="RefSeq" id="WP_085933401.1">
    <property type="nucleotide sequence ID" value="NZ_FUWJ01000001.1"/>
</dbReference>
<name>A0A1T4M152_9HYPH</name>
<dbReference type="STRING" id="225324.SAMN02745126_01818"/>
<dbReference type="Pfam" id="PF05284">
    <property type="entry name" value="DUF736"/>
    <property type="match status" value="1"/>
</dbReference>
<reference evidence="2" key="1">
    <citation type="submission" date="2017-02" db="EMBL/GenBank/DDBJ databases">
        <authorList>
            <person name="Varghese N."/>
            <person name="Submissions S."/>
        </authorList>
    </citation>
    <scope>NUCLEOTIDE SEQUENCE [LARGE SCALE GENOMIC DNA]</scope>
    <source>
        <strain evidence="2">ATCC 27094</strain>
    </source>
</reference>
<dbReference type="OrthoDB" id="9811595at2"/>
<protein>
    <submittedName>
        <fullName evidence="1">Uncharacterized conserved protein, DUF736 family</fullName>
    </submittedName>
</protein>
<evidence type="ECO:0000313" key="1">
    <source>
        <dbReference type="EMBL" id="SJZ60652.1"/>
    </source>
</evidence>
<evidence type="ECO:0000313" key="2">
    <source>
        <dbReference type="Proteomes" id="UP000190092"/>
    </source>
</evidence>
<proteinExistence type="predicted"/>
<dbReference type="Proteomes" id="UP000190092">
    <property type="component" value="Unassembled WGS sequence"/>
</dbReference>
<dbReference type="AlphaFoldDB" id="A0A1T4M152"/>
<sequence length="111" mass="12276">MPQIGEFTRTKNGYAGHVRTLTLNGEIVLIPAEHSDAENAPDYRVHLGDSNGPEIGAGWKRTGEKAGDYVSVQIDDPALSQPIRANLFQSGDAKSVWGLHWNRPQKRPERD</sequence>
<gene>
    <name evidence="1" type="ORF">SAMN02745126_01818</name>
</gene>
<keyword evidence="2" id="KW-1185">Reference proteome</keyword>
<organism evidence="1 2">
    <name type="scientific">Enhydrobacter aerosaccus</name>
    <dbReference type="NCBI Taxonomy" id="225324"/>
    <lineage>
        <taxon>Bacteria</taxon>
        <taxon>Pseudomonadati</taxon>
        <taxon>Pseudomonadota</taxon>
        <taxon>Alphaproteobacteria</taxon>
        <taxon>Hyphomicrobiales</taxon>
        <taxon>Enhydrobacter</taxon>
    </lineage>
</organism>
<dbReference type="InterPro" id="IPR007948">
    <property type="entry name" value="DUF736"/>
</dbReference>